<dbReference type="InterPro" id="IPR000436">
    <property type="entry name" value="Sushi_SCR_CCP_dom"/>
</dbReference>
<feature type="domain" description="Sushi" evidence="7">
    <location>
        <begin position="594"/>
        <end position="654"/>
    </location>
</feature>
<protein>
    <recommendedName>
        <fullName evidence="7">Sushi domain-containing protein</fullName>
    </recommendedName>
</protein>
<dbReference type="SUPFAM" id="SSF57535">
    <property type="entry name" value="Complement control module/SCR domain"/>
    <property type="match status" value="13"/>
</dbReference>
<name>A0A8C3A128_CYCLU</name>
<feature type="domain" description="Sushi" evidence="7">
    <location>
        <begin position="174"/>
        <end position="234"/>
    </location>
</feature>
<dbReference type="InterPro" id="IPR051503">
    <property type="entry name" value="ComplSys_Reg/VirEntry_Med"/>
</dbReference>
<reference evidence="8" key="2">
    <citation type="submission" date="2025-09" db="UniProtKB">
        <authorList>
            <consortium name="Ensembl"/>
        </authorList>
    </citation>
    <scope>IDENTIFICATION</scope>
</reference>
<reference evidence="8" key="1">
    <citation type="submission" date="2025-08" db="UniProtKB">
        <authorList>
            <consortium name="Ensembl"/>
        </authorList>
    </citation>
    <scope>IDENTIFICATION</scope>
</reference>
<dbReference type="SMART" id="SM00032">
    <property type="entry name" value="CCP"/>
    <property type="match status" value="14"/>
</dbReference>
<evidence type="ECO:0000313" key="9">
    <source>
        <dbReference type="Proteomes" id="UP000694565"/>
    </source>
</evidence>
<accession>A0A8C3A128</accession>
<evidence type="ECO:0000259" key="7">
    <source>
        <dbReference type="PROSITE" id="PS50923"/>
    </source>
</evidence>
<feature type="domain" description="Sushi" evidence="7">
    <location>
        <begin position="752"/>
        <end position="812"/>
    </location>
</feature>
<dbReference type="CDD" id="cd00033">
    <property type="entry name" value="CCP"/>
    <property type="match status" value="8"/>
</dbReference>
<feature type="disulfide bond" evidence="5">
    <location>
        <begin position="783"/>
        <end position="810"/>
    </location>
</feature>
<feature type="domain" description="Sushi" evidence="7">
    <location>
        <begin position="1003"/>
        <end position="1061"/>
    </location>
</feature>
<dbReference type="Pfam" id="PF00084">
    <property type="entry name" value="Sushi"/>
    <property type="match status" value="7"/>
</dbReference>
<dbReference type="PANTHER" id="PTHR45785:SF2">
    <property type="entry name" value="COMPLEMENT FACTOR H-RELATED"/>
    <property type="match status" value="1"/>
</dbReference>
<evidence type="ECO:0000313" key="8">
    <source>
        <dbReference type="Ensembl" id="ENSCLMP00005035034.1"/>
    </source>
</evidence>
<feature type="domain" description="Sushi" evidence="7">
    <location>
        <begin position="86"/>
        <end position="173"/>
    </location>
</feature>
<feature type="disulfide bond" evidence="5">
    <location>
        <begin position="625"/>
        <end position="652"/>
    </location>
</feature>
<keyword evidence="9" id="KW-1185">Reference proteome</keyword>
<dbReference type="Gene3D" id="2.10.70.10">
    <property type="entry name" value="Complement Module, domain 1"/>
    <property type="match status" value="15"/>
</dbReference>
<dbReference type="PROSITE" id="PS50923">
    <property type="entry name" value="SUSHI"/>
    <property type="match status" value="10"/>
</dbReference>
<feature type="domain" description="Sushi" evidence="7">
    <location>
        <begin position="813"/>
        <end position="876"/>
    </location>
</feature>
<keyword evidence="4 5" id="KW-1015">Disulfide bond</keyword>
<dbReference type="GeneTree" id="ENSGT00940000154386"/>
<feature type="domain" description="Sushi" evidence="7">
    <location>
        <begin position="688"/>
        <end position="751"/>
    </location>
</feature>
<comment type="subcellular location">
    <subcellularLocation>
        <location evidence="1">Virion</location>
    </subcellularLocation>
</comment>
<feature type="disulfide bond" evidence="5">
    <location>
        <begin position="1005"/>
        <end position="1048"/>
    </location>
</feature>
<dbReference type="Proteomes" id="UP000694565">
    <property type="component" value="Unplaced"/>
</dbReference>
<sequence length="1124" mass="128524">MRLITQSWVLFLWMYLLALVKSQKCTREQFFSGDLFDSNFDTTGLEAIYPNGKQVRVGCNVGYRGFFKLICKEGQWDSRGKPCEPRTCGHPGDAQFADFHLENGDDFVFGSQVVFTCHKGYQMVSRKSYRRCMADGWDENIGKTIFTEILYGSAEMYCDENGEWRGNVPKCKEVKCTVPIIEHGFVRGKIQEYKEHEILPFGCDARYKSIDVRSSKCTKRGITAEWSPTPACESIVCRLPPPLEGTNYEPTSNNVFIPGDTVRVICGNKHWISNLWDTSAEATCKEIGDWTLRPVCQGIEPQRPPHVNYWTVKWGQQIKMDDTVTYSCQWGYKKTDGATNASCTRNGWVPNIFCQEITCNRQDFQNANIVQRNNRNIYKKNERVNYICKNGYEGRFTLTCGEKGWTRNEQSLMNLAKIAFLFFFINGLGYTCVYRERKLCKPLHIDNAQITHNEKNIYRLDEHVRYTCRNDAQRDFIVTCEERGWTGIKNCSAGPYNDTLYYSCKIGYKLSTKGWWVEAKCTDGVWSGFKGCIANTMCGNVPEIPNGRVTPCEKSKDAQITCEDGYHAQVTSLTCHDGKWLSEGVSPETFLTAVSCNPPRKVDNALIVDSYQKEYLSDSTVTYQCRDKYIILDHEDTIQCKEGQWEEKNIMCTRTYKKIQSLLAKMQLSYIFLFLQLWRNVDVSLLQNACSRLPDVPHAQLSENTKKAEYQKGDMIQFTCDTGYISGPTITYKCNSTTGNWTEVRKASCYLKPCELPDDTPNGYYQIIKGEDLVFGTEIKYVCNEGYQMVSKVDTRTCMLDKWTNHVPICDPLTCELPPVDEQIIVKGLPENDDSILPDRFLEFSCVDHGKYLNGSALLICGKDGQWDNPFPSCEDITCEVAVMQPHLSVTGLPPGKEKMNIGHKLRFYCDHQFAIDGSTEIECLQTGEWNAAFPLCTEKCRVTGFSDSVHLKTYEEGNQLRKGQKLSFYCRYRGDYLRGKAEVECLASGQWSHSYPTCGDPSDCEMPPPIADGDTTHSLLNKYRHGDWVQYSCQNFYIMEGYPYKRCINGEWDGQMTCLKPCTVDRAAMNSHNISFRYKQDNKIYSPHNDHITFVCTRGKTQVGTLEMRQRCVDGVMQLPTCQ</sequence>
<feature type="domain" description="Sushi" evidence="7">
    <location>
        <begin position="877"/>
        <end position="939"/>
    </location>
</feature>
<comment type="caution">
    <text evidence="5">Lacks conserved residue(s) required for the propagation of feature annotation.</text>
</comment>
<dbReference type="Gene3D" id="2.20.28.230">
    <property type="match status" value="1"/>
</dbReference>
<dbReference type="Ensembl" id="ENSCLMT00005036457.1">
    <property type="protein sequence ID" value="ENSCLMP00005035034.1"/>
    <property type="gene ID" value="ENSCLMG00005016696.1"/>
</dbReference>
<feature type="signal peptide" evidence="6">
    <location>
        <begin position="1"/>
        <end position="22"/>
    </location>
</feature>
<feature type="disulfide bond" evidence="5">
    <location>
        <begin position="910"/>
        <end position="937"/>
    </location>
</feature>
<evidence type="ECO:0000256" key="3">
    <source>
        <dbReference type="ARBA" id="ARBA00022729"/>
    </source>
</evidence>
<dbReference type="InterPro" id="IPR035976">
    <property type="entry name" value="Sushi/SCR/CCP_sf"/>
</dbReference>
<feature type="domain" description="Sushi" evidence="7">
    <location>
        <begin position="235"/>
        <end position="298"/>
    </location>
</feature>
<keyword evidence="2 5" id="KW-0768">Sushi</keyword>
<keyword evidence="3 6" id="KW-0732">Signal</keyword>
<dbReference type="PANTHER" id="PTHR45785">
    <property type="entry name" value="COMPLEMENT FACTOR H-RELATED"/>
    <property type="match status" value="1"/>
</dbReference>
<evidence type="ECO:0000256" key="1">
    <source>
        <dbReference type="ARBA" id="ARBA00004328"/>
    </source>
</evidence>
<evidence type="ECO:0000256" key="6">
    <source>
        <dbReference type="SAM" id="SignalP"/>
    </source>
</evidence>
<feature type="domain" description="Sushi" evidence="7">
    <location>
        <begin position="950"/>
        <end position="1001"/>
    </location>
</feature>
<organism evidence="8 9">
    <name type="scientific">Cyclopterus lumpus</name>
    <name type="common">Lumpsucker</name>
    <dbReference type="NCBI Taxonomy" id="8103"/>
    <lineage>
        <taxon>Eukaryota</taxon>
        <taxon>Metazoa</taxon>
        <taxon>Chordata</taxon>
        <taxon>Craniata</taxon>
        <taxon>Vertebrata</taxon>
        <taxon>Euteleostomi</taxon>
        <taxon>Actinopterygii</taxon>
        <taxon>Neopterygii</taxon>
        <taxon>Teleostei</taxon>
        <taxon>Neoteleostei</taxon>
        <taxon>Acanthomorphata</taxon>
        <taxon>Eupercaria</taxon>
        <taxon>Perciformes</taxon>
        <taxon>Cottioidei</taxon>
        <taxon>Cottales</taxon>
        <taxon>Cyclopteridae</taxon>
        <taxon>Cyclopterus</taxon>
    </lineage>
</organism>
<evidence type="ECO:0000256" key="4">
    <source>
        <dbReference type="ARBA" id="ARBA00023157"/>
    </source>
</evidence>
<evidence type="ECO:0000256" key="5">
    <source>
        <dbReference type="PROSITE-ProRule" id="PRU00302"/>
    </source>
</evidence>
<proteinExistence type="predicted"/>
<evidence type="ECO:0000256" key="2">
    <source>
        <dbReference type="ARBA" id="ARBA00022659"/>
    </source>
</evidence>
<dbReference type="AlphaFoldDB" id="A0A8C3A128"/>
<feature type="chain" id="PRO_5034375848" description="Sushi domain-containing protein" evidence="6">
    <location>
        <begin position="23"/>
        <end position="1124"/>
    </location>
</feature>